<reference evidence="3" key="1">
    <citation type="submission" date="2023-07" db="EMBL/GenBank/DDBJ databases">
        <authorList>
            <consortium name="CYATHOMIX"/>
        </authorList>
    </citation>
    <scope>NUCLEOTIDE SEQUENCE</scope>
    <source>
        <strain evidence="3">N/A</strain>
    </source>
</reference>
<sequence length="463" mass="52067">MSYRGRLPPFNLMSNRPGIGADFFDDVLDPAVYLSDGVDNHKIKVPRIVSNKLALTDPDLYDIIKNHKRTLAKGHSDLLKAQLGKDYFDYLQTLEDLHKQRTDMIHRDLGGAVPIITGPWHGEHGTYVGEQWSDPTKSFPLMMTSDPDLRTTRNVWFSHSETASNTPLSVGIPYQASSSSEPVMNNHSYPANLWFMNPVPHGSDAPTEYTMGIDINALRLAVVTQQYYEALARSGSRYEEQILTLFGVSNPDSRIQHPEYLGGNRVAINVREITNTAQGEQDFLGDVGAQSVTADSHGDFSRSFTEHGHLIGLACARYDHLYADGLDRKWSRVNKFDYYNPIFSGIGEQPIYTRELYSANGVPYNQVFGYNEAWVHYRTNHNVVSGSLRPKASSNLGHWTLADNYSSAPTLSSDWLKEDATNVDRALAVTSTLENQIFADFYFDIKHTRVMPVHSIPGQLNRF</sequence>
<evidence type="ECO:0000313" key="5">
    <source>
        <dbReference type="Proteomes" id="UP001176961"/>
    </source>
</evidence>
<evidence type="ECO:0000313" key="4">
    <source>
        <dbReference type="EMBL" id="CAJ0600667.1"/>
    </source>
</evidence>
<dbReference type="InterPro" id="IPR016184">
    <property type="entry name" value="Capsid/spike_ssDNA_virus"/>
</dbReference>
<dbReference type="InterPro" id="IPR003514">
    <property type="entry name" value="Microviridae_protein_F"/>
</dbReference>
<dbReference type="EMBL" id="CATQJL010000226">
    <property type="protein sequence ID" value="CAJ0600667.1"/>
    <property type="molecule type" value="Genomic_DNA"/>
</dbReference>
<accession>A0AA36M740</accession>
<evidence type="ECO:0000313" key="3">
    <source>
        <dbReference type="EMBL" id="CAJ0600666.1"/>
    </source>
</evidence>
<evidence type="ECO:0000256" key="1">
    <source>
        <dbReference type="ARBA" id="ARBA00009963"/>
    </source>
</evidence>
<evidence type="ECO:0008006" key="6">
    <source>
        <dbReference type="Google" id="ProtNLM"/>
    </source>
</evidence>
<dbReference type="Pfam" id="PF02305">
    <property type="entry name" value="Phage_F"/>
    <property type="match status" value="1"/>
</dbReference>
<name>A0AA36M740_CYLNA</name>
<dbReference type="InterPro" id="IPR037002">
    <property type="entry name" value="Microviridae_protein_F_sf"/>
</dbReference>
<dbReference type="GO" id="GO:0005198">
    <property type="term" value="F:structural molecule activity"/>
    <property type="evidence" value="ECO:0007669"/>
    <property type="project" value="InterPro"/>
</dbReference>
<comment type="similarity">
    <text evidence="1">Belongs to the microviridae F protein family.</text>
</comment>
<proteinExistence type="inferred from homology"/>
<dbReference type="AlphaFoldDB" id="A0AA36M740"/>
<comment type="caution">
    <text evidence="3">The sequence shown here is derived from an EMBL/GenBank/DDBJ whole genome shotgun (WGS) entry which is preliminary data.</text>
</comment>
<dbReference type="EMBL" id="CATQJL010000226">
    <property type="protein sequence ID" value="CAJ0600666.1"/>
    <property type="molecule type" value="Genomic_DNA"/>
</dbReference>
<evidence type="ECO:0000313" key="2">
    <source>
        <dbReference type="EMBL" id="CAJ0600665.1"/>
    </source>
</evidence>
<dbReference type="Gene3D" id="2.60.169.10">
    <property type="entry name" value="Microviridae F protein"/>
    <property type="match status" value="1"/>
</dbReference>
<protein>
    <recommendedName>
        <fullName evidence="6">Major capsid protein</fullName>
    </recommendedName>
</protein>
<dbReference type="Proteomes" id="UP001176961">
    <property type="component" value="Unassembled WGS sequence"/>
</dbReference>
<keyword evidence="5" id="KW-1185">Reference proteome</keyword>
<dbReference type="EMBL" id="CATQJL010000226">
    <property type="protein sequence ID" value="CAJ0600665.1"/>
    <property type="molecule type" value="Genomic_DNA"/>
</dbReference>
<dbReference type="SUPFAM" id="SSF88645">
    <property type="entry name" value="ssDNA viruses"/>
    <property type="match status" value="1"/>
</dbReference>
<organism evidence="3 5">
    <name type="scientific">Cylicocyclus nassatus</name>
    <name type="common">Nematode worm</name>
    <dbReference type="NCBI Taxonomy" id="53992"/>
    <lineage>
        <taxon>Eukaryota</taxon>
        <taxon>Metazoa</taxon>
        <taxon>Ecdysozoa</taxon>
        <taxon>Nematoda</taxon>
        <taxon>Chromadorea</taxon>
        <taxon>Rhabditida</taxon>
        <taxon>Rhabditina</taxon>
        <taxon>Rhabditomorpha</taxon>
        <taxon>Strongyloidea</taxon>
        <taxon>Strongylidae</taxon>
        <taxon>Cylicocyclus</taxon>
    </lineage>
</organism>
<gene>
    <name evidence="2" type="ORF">CYNAS_LOCUS12648</name>
    <name evidence="3" type="ORF">CYNAS_LOCUS12649</name>
    <name evidence="4" type="ORF">CYNAS_LOCUS12650</name>
</gene>